<keyword evidence="4" id="KW-1185">Reference proteome</keyword>
<evidence type="ECO:0000313" key="4">
    <source>
        <dbReference type="Proteomes" id="UP000215914"/>
    </source>
</evidence>
<reference evidence="3" key="2">
    <citation type="submission" date="2020-06" db="EMBL/GenBank/DDBJ databases">
        <title>Helianthus annuus Genome sequencing and assembly Release 2.</title>
        <authorList>
            <person name="Gouzy J."/>
            <person name="Langlade N."/>
            <person name="Munos S."/>
        </authorList>
    </citation>
    <scope>NUCLEOTIDE SEQUENCE</scope>
    <source>
        <tissue evidence="3">Leaves</tissue>
    </source>
</reference>
<accession>A0A9K3NYA9</accession>
<reference evidence="3" key="1">
    <citation type="journal article" date="2017" name="Nature">
        <title>The sunflower genome provides insights into oil metabolism, flowering and Asterid evolution.</title>
        <authorList>
            <person name="Badouin H."/>
            <person name="Gouzy J."/>
            <person name="Grassa C.J."/>
            <person name="Murat F."/>
            <person name="Staton S.E."/>
            <person name="Cottret L."/>
            <person name="Lelandais-Briere C."/>
            <person name="Owens G.L."/>
            <person name="Carrere S."/>
            <person name="Mayjonade B."/>
            <person name="Legrand L."/>
            <person name="Gill N."/>
            <person name="Kane N.C."/>
            <person name="Bowers J.E."/>
            <person name="Hubner S."/>
            <person name="Bellec A."/>
            <person name="Berard A."/>
            <person name="Berges H."/>
            <person name="Blanchet N."/>
            <person name="Boniface M.C."/>
            <person name="Brunel D."/>
            <person name="Catrice O."/>
            <person name="Chaidir N."/>
            <person name="Claudel C."/>
            <person name="Donnadieu C."/>
            <person name="Faraut T."/>
            <person name="Fievet G."/>
            <person name="Helmstetter N."/>
            <person name="King M."/>
            <person name="Knapp S.J."/>
            <person name="Lai Z."/>
            <person name="Le Paslier M.C."/>
            <person name="Lippi Y."/>
            <person name="Lorenzon L."/>
            <person name="Mandel J.R."/>
            <person name="Marage G."/>
            <person name="Marchand G."/>
            <person name="Marquand E."/>
            <person name="Bret-Mestries E."/>
            <person name="Morien E."/>
            <person name="Nambeesan S."/>
            <person name="Nguyen T."/>
            <person name="Pegot-Espagnet P."/>
            <person name="Pouilly N."/>
            <person name="Raftis F."/>
            <person name="Sallet E."/>
            <person name="Schiex T."/>
            <person name="Thomas J."/>
            <person name="Vandecasteele C."/>
            <person name="Vares D."/>
            <person name="Vear F."/>
            <person name="Vautrin S."/>
            <person name="Crespi M."/>
            <person name="Mangin B."/>
            <person name="Burke J.M."/>
            <person name="Salse J."/>
            <person name="Munos S."/>
            <person name="Vincourt P."/>
            <person name="Rieseberg L.H."/>
            <person name="Langlade N.B."/>
        </authorList>
    </citation>
    <scope>NUCLEOTIDE SEQUENCE</scope>
    <source>
        <tissue evidence="3">Leaves</tissue>
    </source>
</reference>
<dbReference type="AlphaFoldDB" id="A0A9K3NYA9"/>
<evidence type="ECO:0000313" key="3">
    <source>
        <dbReference type="EMBL" id="KAF5817009.1"/>
    </source>
</evidence>
<feature type="signal peptide" evidence="1">
    <location>
        <begin position="1"/>
        <end position="19"/>
    </location>
</feature>
<evidence type="ECO:0000259" key="2">
    <source>
        <dbReference type="Pfam" id="PF13259"/>
    </source>
</evidence>
<feature type="chain" id="PRO_5039904843" description="Gag1-like clamp domain-containing protein" evidence="1">
    <location>
        <begin position="20"/>
        <end position="183"/>
    </location>
</feature>
<dbReference type="PANTHER" id="PTHR33373">
    <property type="entry name" value="OS07G0479600 PROTEIN"/>
    <property type="match status" value="1"/>
</dbReference>
<dbReference type="Gramene" id="mRNA:HanXRQr2_Chr02g0048101">
    <property type="protein sequence ID" value="mRNA:HanXRQr2_Chr02g0048101"/>
    <property type="gene ID" value="HanXRQr2_Chr02g0048101"/>
</dbReference>
<organism evidence="3 4">
    <name type="scientific">Helianthus annuus</name>
    <name type="common">Common sunflower</name>
    <dbReference type="NCBI Taxonomy" id="4232"/>
    <lineage>
        <taxon>Eukaryota</taxon>
        <taxon>Viridiplantae</taxon>
        <taxon>Streptophyta</taxon>
        <taxon>Embryophyta</taxon>
        <taxon>Tracheophyta</taxon>
        <taxon>Spermatophyta</taxon>
        <taxon>Magnoliopsida</taxon>
        <taxon>eudicotyledons</taxon>
        <taxon>Gunneridae</taxon>
        <taxon>Pentapetalae</taxon>
        <taxon>asterids</taxon>
        <taxon>campanulids</taxon>
        <taxon>Asterales</taxon>
        <taxon>Asteraceae</taxon>
        <taxon>Asteroideae</taxon>
        <taxon>Heliantheae alliance</taxon>
        <taxon>Heliantheae</taxon>
        <taxon>Helianthus</taxon>
    </lineage>
</organism>
<evidence type="ECO:0000256" key="1">
    <source>
        <dbReference type="SAM" id="SignalP"/>
    </source>
</evidence>
<dbReference type="Pfam" id="PF13259">
    <property type="entry name" value="clamp_Gag1-like"/>
    <property type="match status" value="1"/>
</dbReference>
<dbReference type="InterPro" id="IPR025124">
    <property type="entry name" value="Gag1-like_clamp"/>
</dbReference>
<name>A0A9K3NYA9_HELAN</name>
<dbReference type="EMBL" id="MNCJ02000317">
    <property type="protein sequence ID" value="KAF5817009.1"/>
    <property type="molecule type" value="Genomic_DNA"/>
</dbReference>
<gene>
    <name evidence="3" type="ORF">HanXRQr2_Chr02g0048101</name>
</gene>
<dbReference type="PANTHER" id="PTHR33373:SF35">
    <property type="entry name" value="DUF4050 DOMAIN-CONTAINING PROTEIN"/>
    <property type="match status" value="1"/>
</dbReference>
<comment type="caution">
    <text evidence="3">The sequence shown here is derived from an EMBL/GenBank/DDBJ whole genome shotgun (WGS) entry which is preliminary data.</text>
</comment>
<dbReference type="Proteomes" id="UP000215914">
    <property type="component" value="Unassembled WGS sequence"/>
</dbReference>
<sequence>MLFVVVTLLRVGFIADVACMGGCFGCDAKSKLTKSQESQPSRPSHVAKPLIAERGEENGRCEVDDNALCVSSIDTPNPTLDSHGTGNTSQEFINHGKLFVPKLLLYHAIMAGLGLLLWNQTRQQWVGSKRKSKQTDQNREPKLSRNATYENLLGSNKPFAKRVPLSEMVTFLVNVWEHEGKYN</sequence>
<proteinExistence type="predicted"/>
<feature type="domain" description="Gag1-like clamp" evidence="2">
    <location>
        <begin position="114"/>
        <end position="182"/>
    </location>
</feature>
<keyword evidence="1" id="KW-0732">Signal</keyword>
<protein>
    <recommendedName>
        <fullName evidence="2">Gag1-like clamp domain-containing protein</fullName>
    </recommendedName>
</protein>